<dbReference type="PANTHER" id="PTHR42878">
    <property type="entry name" value="TWO-COMPONENT HISTIDINE KINASE"/>
    <property type="match status" value="1"/>
</dbReference>
<feature type="domain" description="Histidine kinase" evidence="7">
    <location>
        <begin position="288"/>
        <end position="497"/>
    </location>
</feature>
<dbReference type="Gene3D" id="1.10.287.130">
    <property type="match status" value="1"/>
</dbReference>
<dbReference type="InterPro" id="IPR000014">
    <property type="entry name" value="PAS"/>
</dbReference>
<dbReference type="InterPro" id="IPR001610">
    <property type="entry name" value="PAC"/>
</dbReference>
<dbReference type="InterPro" id="IPR000700">
    <property type="entry name" value="PAS-assoc_C"/>
</dbReference>
<dbReference type="GO" id="GO:0000155">
    <property type="term" value="F:phosphorelay sensor kinase activity"/>
    <property type="evidence" value="ECO:0007669"/>
    <property type="project" value="InterPro"/>
</dbReference>
<dbReference type="InterPro" id="IPR036890">
    <property type="entry name" value="HATPase_C_sf"/>
</dbReference>
<dbReference type="CDD" id="cd00130">
    <property type="entry name" value="PAS"/>
    <property type="match status" value="2"/>
</dbReference>
<evidence type="ECO:0000256" key="3">
    <source>
        <dbReference type="ARBA" id="ARBA00022553"/>
    </source>
</evidence>
<dbReference type="Gene3D" id="3.30.450.20">
    <property type="entry name" value="PAS domain"/>
    <property type="match status" value="2"/>
</dbReference>
<comment type="catalytic activity">
    <reaction evidence="1">
        <text>ATP + protein L-histidine = ADP + protein N-phospho-L-histidine.</text>
        <dbReference type="EC" id="2.7.13.3"/>
    </reaction>
</comment>
<dbReference type="FunFam" id="3.30.565.10:FF:000006">
    <property type="entry name" value="Sensor histidine kinase WalK"/>
    <property type="match status" value="1"/>
</dbReference>
<dbReference type="InterPro" id="IPR004358">
    <property type="entry name" value="Sig_transdc_His_kin-like_C"/>
</dbReference>
<dbReference type="FunFam" id="1.10.287.130:FF:000070">
    <property type="entry name" value="Histidine kinase sensor protein"/>
    <property type="match status" value="1"/>
</dbReference>
<dbReference type="Gene3D" id="3.30.565.10">
    <property type="entry name" value="Histidine kinase-like ATPase, C-terminal domain"/>
    <property type="match status" value="1"/>
</dbReference>
<dbReference type="Pfam" id="PF00512">
    <property type="entry name" value="HisKA"/>
    <property type="match status" value="1"/>
</dbReference>
<evidence type="ECO:0000259" key="9">
    <source>
        <dbReference type="PROSITE" id="PS50113"/>
    </source>
</evidence>
<dbReference type="Pfam" id="PF13426">
    <property type="entry name" value="PAS_9"/>
    <property type="match status" value="1"/>
</dbReference>
<dbReference type="SMART" id="SM00091">
    <property type="entry name" value="PAS"/>
    <property type="match status" value="2"/>
</dbReference>
<dbReference type="GO" id="GO:0030295">
    <property type="term" value="F:protein kinase activator activity"/>
    <property type="evidence" value="ECO:0007669"/>
    <property type="project" value="TreeGrafter"/>
</dbReference>
<dbReference type="SMART" id="SM00086">
    <property type="entry name" value="PAC"/>
    <property type="match status" value="2"/>
</dbReference>
<sequence length="497" mass="56883">MLDLTRNQLEKRWGRIFENSFDELFIFREDNLKFVLTSKGAQKNLGYTAKELAEMTPVDIKPELDELQFEVLIKPLREGTQDLMVFETVHQRKDDSTYNVEIRLQLAAEESPPVFIAIILDITARKQSEAALRESEQRYHALAKAAPVGIFRTDMEGHCVYVNEYWQKLAGMTQAQALGDGWAGALHDDDRERIFAEWYEAAQAQHSFRSECRFQRNGQITWVLTQAEAEQGANGQIIGYVGTVTDISAQKVAEDKLASQRDLLEELVVERTKELLRTNKELESFSYSVSHDLRTPLRALDGFSQILLEDYSDQLDETGQDYLRRVRTASQRMGKLIDALLMLSRVGRHSVQYKQVALSTLAKEIINRLQETNPERQVEVLIAGDLYVEGDQNLLRILLENLLSNAWKYTATREGAQIEFNVREENGKMIYFVKDNGVGFDMRYVDKLFGAFQRLHGTEFEGTGIGLATVQRIVHHYSGRVWAEAELNKGATFSFTF</sequence>
<gene>
    <name evidence="10" type="ORF">MNBD_GAMMA25-2558</name>
</gene>
<dbReference type="GO" id="GO:0007234">
    <property type="term" value="P:osmosensory signaling via phosphorelay pathway"/>
    <property type="evidence" value="ECO:0007669"/>
    <property type="project" value="TreeGrafter"/>
</dbReference>
<evidence type="ECO:0000256" key="6">
    <source>
        <dbReference type="ARBA" id="ARBA00023136"/>
    </source>
</evidence>
<evidence type="ECO:0000256" key="1">
    <source>
        <dbReference type="ARBA" id="ARBA00000085"/>
    </source>
</evidence>
<dbReference type="GO" id="GO:0016020">
    <property type="term" value="C:membrane"/>
    <property type="evidence" value="ECO:0007669"/>
    <property type="project" value="UniProtKB-SubCell"/>
</dbReference>
<dbReference type="Pfam" id="PF08447">
    <property type="entry name" value="PAS_3"/>
    <property type="match status" value="1"/>
</dbReference>
<dbReference type="InterPro" id="IPR003594">
    <property type="entry name" value="HATPase_dom"/>
</dbReference>
<dbReference type="InterPro" id="IPR005467">
    <property type="entry name" value="His_kinase_dom"/>
</dbReference>
<dbReference type="SUPFAM" id="SSF55874">
    <property type="entry name" value="ATPase domain of HSP90 chaperone/DNA topoisomerase II/histidine kinase"/>
    <property type="match status" value="1"/>
</dbReference>
<keyword evidence="3" id="KW-0597">Phosphoprotein</keyword>
<evidence type="ECO:0000313" key="10">
    <source>
        <dbReference type="EMBL" id="VAX05994.1"/>
    </source>
</evidence>
<dbReference type="NCBIfam" id="TIGR00229">
    <property type="entry name" value="sensory_box"/>
    <property type="match status" value="2"/>
</dbReference>
<dbReference type="InterPro" id="IPR035965">
    <property type="entry name" value="PAS-like_dom_sf"/>
</dbReference>
<keyword evidence="5 10" id="KW-0418">Kinase</keyword>
<dbReference type="PRINTS" id="PR00344">
    <property type="entry name" value="BCTRLSENSOR"/>
</dbReference>
<dbReference type="EC" id="2.7.13.3" evidence="2"/>
<dbReference type="EMBL" id="UOFY01000005">
    <property type="protein sequence ID" value="VAX05994.1"/>
    <property type="molecule type" value="Genomic_DNA"/>
</dbReference>
<name>A0A3B1B1Y0_9ZZZZ</name>
<feature type="domain" description="PAC" evidence="9">
    <location>
        <begin position="202"/>
        <end position="259"/>
    </location>
</feature>
<accession>A0A3B1B1Y0</accession>
<dbReference type="AlphaFoldDB" id="A0A3B1B1Y0"/>
<proteinExistence type="predicted"/>
<dbReference type="Pfam" id="PF02518">
    <property type="entry name" value="HATPase_c"/>
    <property type="match status" value="1"/>
</dbReference>
<evidence type="ECO:0000256" key="4">
    <source>
        <dbReference type="ARBA" id="ARBA00022679"/>
    </source>
</evidence>
<keyword evidence="4" id="KW-0808">Transferase</keyword>
<organism evidence="10">
    <name type="scientific">hydrothermal vent metagenome</name>
    <dbReference type="NCBI Taxonomy" id="652676"/>
    <lineage>
        <taxon>unclassified sequences</taxon>
        <taxon>metagenomes</taxon>
        <taxon>ecological metagenomes</taxon>
    </lineage>
</organism>
<feature type="domain" description="PAS" evidence="8">
    <location>
        <begin position="135"/>
        <end position="205"/>
    </location>
</feature>
<dbReference type="PROSITE" id="PS50109">
    <property type="entry name" value="HIS_KIN"/>
    <property type="match status" value="1"/>
</dbReference>
<protein>
    <recommendedName>
        <fullName evidence="2">histidine kinase</fullName>
        <ecNumber evidence="2">2.7.13.3</ecNumber>
    </recommendedName>
</protein>
<dbReference type="GO" id="GO:0000156">
    <property type="term" value="F:phosphorelay response regulator activity"/>
    <property type="evidence" value="ECO:0007669"/>
    <property type="project" value="TreeGrafter"/>
</dbReference>
<dbReference type="InterPro" id="IPR013655">
    <property type="entry name" value="PAS_fold_3"/>
</dbReference>
<dbReference type="PROSITE" id="PS50113">
    <property type="entry name" value="PAC"/>
    <property type="match status" value="1"/>
</dbReference>
<dbReference type="InterPro" id="IPR003661">
    <property type="entry name" value="HisK_dim/P_dom"/>
</dbReference>
<dbReference type="InterPro" id="IPR036097">
    <property type="entry name" value="HisK_dim/P_sf"/>
</dbReference>
<reference evidence="10" key="1">
    <citation type="submission" date="2018-06" db="EMBL/GenBank/DDBJ databases">
        <authorList>
            <person name="Zhirakovskaya E."/>
        </authorList>
    </citation>
    <scope>NUCLEOTIDE SEQUENCE</scope>
</reference>
<dbReference type="SMART" id="SM00388">
    <property type="entry name" value="HisKA"/>
    <property type="match status" value="1"/>
</dbReference>
<evidence type="ECO:0000256" key="2">
    <source>
        <dbReference type="ARBA" id="ARBA00012438"/>
    </source>
</evidence>
<dbReference type="CDD" id="cd00082">
    <property type="entry name" value="HisKA"/>
    <property type="match status" value="1"/>
</dbReference>
<dbReference type="SUPFAM" id="SSF55785">
    <property type="entry name" value="PYP-like sensor domain (PAS domain)"/>
    <property type="match status" value="2"/>
</dbReference>
<evidence type="ECO:0000259" key="7">
    <source>
        <dbReference type="PROSITE" id="PS50109"/>
    </source>
</evidence>
<evidence type="ECO:0000259" key="8">
    <source>
        <dbReference type="PROSITE" id="PS50112"/>
    </source>
</evidence>
<keyword evidence="6" id="KW-0472">Membrane</keyword>
<dbReference type="SMART" id="SM00387">
    <property type="entry name" value="HATPase_c"/>
    <property type="match status" value="1"/>
</dbReference>
<dbReference type="SUPFAM" id="SSF47384">
    <property type="entry name" value="Homodimeric domain of signal transducing histidine kinase"/>
    <property type="match status" value="1"/>
</dbReference>
<dbReference type="PANTHER" id="PTHR42878:SF15">
    <property type="entry name" value="BACTERIOPHYTOCHROME"/>
    <property type="match status" value="1"/>
</dbReference>
<evidence type="ECO:0000256" key="5">
    <source>
        <dbReference type="ARBA" id="ARBA00022777"/>
    </source>
</evidence>
<dbReference type="InterPro" id="IPR050351">
    <property type="entry name" value="BphY/WalK/GraS-like"/>
</dbReference>
<dbReference type="FunFam" id="3.30.450.20:FF:000099">
    <property type="entry name" value="Sensory box sensor histidine kinase"/>
    <property type="match status" value="1"/>
</dbReference>
<dbReference type="PROSITE" id="PS50112">
    <property type="entry name" value="PAS"/>
    <property type="match status" value="1"/>
</dbReference>